<name>A0A238U9C9_9FLAO</name>
<dbReference type="PANTHER" id="PTHR21340:SF0">
    <property type="entry name" value="BIS(5'-NUCLEOSYL)-TETRAPHOSPHATASE [ASYMMETRICAL]"/>
    <property type="match status" value="1"/>
</dbReference>
<dbReference type="InterPro" id="IPR015797">
    <property type="entry name" value="NUDIX_hydrolase-like_dom_sf"/>
</dbReference>
<protein>
    <recommendedName>
        <fullName evidence="3">Nudix hydrolase domain-containing protein</fullName>
    </recommendedName>
</protein>
<dbReference type="InterPro" id="IPR051325">
    <property type="entry name" value="Nudix_hydrolase_domain"/>
</dbReference>
<dbReference type="KEGG" id="tje:TJEJU_1437"/>
<dbReference type="RefSeq" id="WP_231970258.1">
    <property type="nucleotide sequence ID" value="NZ_LT899436.1"/>
</dbReference>
<keyword evidence="5" id="KW-1185">Reference proteome</keyword>
<dbReference type="EMBL" id="LT899436">
    <property type="protein sequence ID" value="SNR15168.1"/>
    <property type="molecule type" value="Genomic_DNA"/>
</dbReference>
<comment type="similarity">
    <text evidence="2">Belongs to the Nudix hydrolase family.</text>
</comment>
<evidence type="ECO:0000313" key="4">
    <source>
        <dbReference type="EMBL" id="SNR15168.1"/>
    </source>
</evidence>
<proteinExistence type="inferred from homology"/>
<dbReference type="GO" id="GO:0004081">
    <property type="term" value="F:bis(5'-nucleosyl)-tetraphosphatase (asymmetrical) activity"/>
    <property type="evidence" value="ECO:0007669"/>
    <property type="project" value="TreeGrafter"/>
</dbReference>
<feature type="domain" description="Nudix hydrolase" evidence="3">
    <location>
        <begin position="67"/>
        <end position="195"/>
    </location>
</feature>
<dbReference type="PANTHER" id="PTHR21340">
    <property type="entry name" value="DIADENOSINE 5,5-P1,P4-TETRAPHOSPHATE PYROPHOSPHOHYDROLASE MUTT"/>
    <property type="match status" value="1"/>
</dbReference>
<dbReference type="AlphaFoldDB" id="A0A238U9C9"/>
<gene>
    <name evidence="4" type="ORF">TJEJU_1437</name>
</gene>
<evidence type="ECO:0000256" key="2">
    <source>
        <dbReference type="RuleBase" id="RU003476"/>
    </source>
</evidence>
<evidence type="ECO:0000256" key="1">
    <source>
        <dbReference type="ARBA" id="ARBA00022801"/>
    </source>
</evidence>
<sequence length="201" mass="23930">MYKVFVNDRPIIFTSSLKNEENYPVLKIKDIVIRRIINQVKTGKLKGVYLYSKTLELDWQSFCEDYNMIKAGGGLVCNQKKELLFIFRARKWDLPKGRIHQNENIEETAIREVEEECGISGVSIKKFLLNTYHFYYHERKLRLKKIYWYLMYTDYSGKLTPLSEEGIKRVQFKNPIQVSTALQNTYANVRSVLKEYYKLKE</sequence>
<dbReference type="GO" id="GO:0006754">
    <property type="term" value="P:ATP biosynthetic process"/>
    <property type="evidence" value="ECO:0007669"/>
    <property type="project" value="TreeGrafter"/>
</dbReference>
<keyword evidence="1 2" id="KW-0378">Hydrolase</keyword>
<dbReference type="InterPro" id="IPR020476">
    <property type="entry name" value="Nudix_hydrolase"/>
</dbReference>
<dbReference type="Pfam" id="PF00293">
    <property type="entry name" value="NUDIX"/>
    <property type="match status" value="1"/>
</dbReference>
<dbReference type="InterPro" id="IPR020084">
    <property type="entry name" value="NUDIX_hydrolase_CS"/>
</dbReference>
<evidence type="ECO:0000259" key="3">
    <source>
        <dbReference type="PROSITE" id="PS51462"/>
    </source>
</evidence>
<dbReference type="Gene3D" id="3.90.79.10">
    <property type="entry name" value="Nucleoside Triphosphate Pyrophosphohydrolase"/>
    <property type="match status" value="1"/>
</dbReference>
<reference evidence="4 5" key="1">
    <citation type="submission" date="2017-07" db="EMBL/GenBank/DDBJ databases">
        <authorList>
            <person name="Sun Z.S."/>
            <person name="Albrecht U."/>
            <person name="Echele G."/>
            <person name="Lee C.C."/>
        </authorList>
    </citation>
    <scope>NUCLEOTIDE SEQUENCE [LARGE SCALE GENOMIC DNA]</scope>
    <source>
        <strain evidence="5">type strain: KCTC 22618</strain>
    </source>
</reference>
<dbReference type="GO" id="GO:0006167">
    <property type="term" value="P:AMP biosynthetic process"/>
    <property type="evidence" value="ECO:0007669"/>
    <property type="project" value="TreeGrafter"/>
</dbReference>
<dbReference type="PROSITE" id="PS00893">
    <property type="entry name" value="NUDIX_BOX"/>
    <property type="match status" value="1"/>
</dbReference>
<dbReference type="Proteomes" id="UP000215214">
    <property type="component" value="Chromosome TJEJU"/>
</dbReference>
<dbReference type="PROSITE" id="PS51462">
    <property type="entry name" value="NUDIX"/>
    <property type="match status" value="1"/>
</dbReference>
<accession>A0A238U9C9</accession>
<dbReference type="InterPro" id="IPR000086">
    <property type="entry name" value="NUDIX_hydrolase_dom"/>
</dbReference>
<evidence type="ECO:0000313" key="5">
    <source>
        <dbReference type="Proteomes" id="UP000215214"/>
    </source>
</evidence>
<dbReference type="SUPFAM" id="SSF55811">
    <property type="entry name" value="Nudix"/>
    <property type="match status" value="1"/>
</dbReference>
<dbReference type="CDD" id="cd03673">
    <property type="entry name" value="NUDIX_Ap6A_hydrolase"/>
    <property type="match status" value="1"/>
</dbReference>
<dbReference type="PRINTS" id="PR00502">
    <property type="entry name" value="NUDIXFAMILY"/>
</dbReference>
<organism evidence="4 5">
    <name type="scientific">Tenacibaculum jejuense</name>
    <dbReference type="NCBI Taxonomy" id="584609"/>
    <lineage>
        <taxon>Bacteria</taxon>
        <taxon>Pseudomonadati</taxon>
        <taxon>Bacteroidota</taxon>
        <taxon>Flavobacteriia</taxon>
        <taxon>Flavobacteriales</taxon>
        <taxon>Flavobacteriaceae</taxon>
        <taxon>Tenacibaculum</taxon>
    </lineage>
</organism>